<name>A0AAD4M6V5_9AGAM</name>
<evidence type="ECO:0000313" key="1">
    <source>
        <dbReference type="EMBL" id="KAI0303488.1"/>
    </source>
</evidence>
<accession>A0AAD4M6V5</accession>
<protein>
    <submittedName>
        <fullName evidence="1">Uncharacterized protein</fullName>
    </submittedName>
</protein>
<dbReference type="EMBL" id="WTXG01000009">
    <property type="protein sequence ID" value="KAI0303488.1"/>
    <property type="molecule type" value="Genomic_DNA"/>
</dbReference>
<comment type="caution">
    <text evidence="1">The sequence shown here is derived from an EMBL/GenBank/DDBJ whole genome shotgun (WGS) entry which is preliminary data.</text>
</comment>
<organism evidence="1 2">
    <name type="scientific">Multifurca ochricompacta</name>
    <dbReference type="NCBI Taxonomy" id="376703"/>
    <lineage>
        <taxon>Eukaryota</taxon>
        <taxon>Fungi</taxon>
        <taxon>Dikarya</taxon>
        <taxon>Basidiomycota</taxon>
        <taxon>Agaricomycotina</taxon>
        <taxon>Agaricomycetes</taxon>
        <taxon>Russulales</taxon>
        <taxon>Russulaceae</taxon>
        <taxon>Multifurca</taxon>
    </lineage>
</organism>
<sequence>MVFTSKGLLHTTSVRPSITLPPLLPPKFTIYIVTATTAMVHPIDGVPANFEVHFLHSDDPRHGFCVMSTDPLVYYSFETPIGFLTTHTMVTDATGATIVTFNWFGSSALGTMTDGSGASSCEAHMGELVMPFQSAPDSRAFRCEGPDRIVHTFWWQRRPHGDYDVRTSSEHSRRIYGHGILQLYVAHEPYTLIGLFRRHRPPEVLPVGNNYASFFFRFSHEPLLLCALLALCLNRWLDRQDGLE</sequence>
<reference evidence="1" key="1">
    <citation type="journal article" date="2022" name="New Phytol.">
        <title>Evolutionary transition to the ectomycorrhizal habit in the genomes of a hyperdiverse lineage of mushroom-forming fungi.</title>
        <authorList>
            <person name="Looney B."/>
            <person name="Miyauchi S."/>
            <person name="Morin E."/>
            <person name="Drula E."/>
            <person name="Courty P.E."/>
            <person name="Kohler A."/>
            <person name="Kuo A."/>
            <person name="LaButti K."/>
            <person name="Pangilinan J."/>
            <person name="Lipzen A."/>
            <person name="Riley R."/>
            <person name="Andreopoulos W."/>
            <person name="He G."/>
            <person name="Johnson J."/>
            <person name="Nolan M."/>
            <person name="Tritt A."/>
            <person name="Barry K.W."/>
            <person name="Grigoriev I.V."/>
            <person name="Nagy L.G."/>
            <person name="Hibbett D."/>
            <person name="Henrissat B."/>
            <person name="Matheny P.B."/>
            <person name="Labbe J."/>
            <person name="Martin F.M."/>
        </authorList>
    </citation>
    <scope>NUCLEOTIDE SEQUENCE</scope>
    <source>
        <strain evidence="1">BPL690</strain>
    </source>
</reference>
<gene>
    <name evidence="1" type="ORF">B0F90DRAFT_1378643</name>
</gene>
<dbReference type="Proteomes" id="UP001203297">
    <property type="component" value="Unassembled WGS sequence"/>
</dbReference>
<evidence type="ECO:0000313" key="2">
    <source>
        <dbReference type="Proteomes" id="UP001203297"/>
    </source>
</evidence>
<proteinExistence type="predicted"/>
<dbReference type="AlphaFoldDB" id="A0AAD4M6V5"/>
<keyword evidence="2" id="KW-1185">Reference proteome</keyword>